<reference evidence="1" key="1">
    <citation type="submission" date="2022-06" db="EMBL/GenBank/DDBJ databases">
        <authorList>
            <person name="Legras J.-L."/>
            <person name="Devillers H."/>
            <person name="Grondin C."/>
        </authorList>
    </citation>
    <scope>NUCLEOTIDE SEQUENCE</scope>
    <source>
        <strain evidence="1">CLIB 1444</strain>
    </source>
</reference>
<proteinExistence type="predicted"/>
<keyword evidence="2" id="KW-1185">Reference proteome</keyword>
<sequence length="229" mass="26526">MNSLYNHGVKQTQLITKDLSSFEKNVSTSPLSLQGSISTSLNAFKKTIKEYNDLIKQNTNDANITKQETRLEKFNQDYADFNKKFQELKQQRESSIQESNRQELLGRRNHLSENPYDQTSGVSPNHQHYQQQDMSYQEGLYKESNSLARGSQQLDHILEMGQNAFDDIIEQNETLQKLGAGLEQGLLTLGVSQGTIRTIERRAKQDKWLFWGGVILMIICFYYILKFFR</sequence>
<dbReference type="EMBL" id="CALSDN010000007">
    <property type="protein sequence ID" value="CAH6721938.1"/>
    <property type="molecule type" value="Genomic_DNA"/>
</dbReference>
<evidence type="ECO:0000313" key="1">
    <source>
        <dbReference type="EMBL" id="CAH6721938.1"/>
    </source>
</evidence>
<dbReference type="Proteomes" id="UP001152531">
    <property type="component" value="Unassembled WGS sequence"/>
</dbReference>
<accession>A0ACA9YAT3</accession>
<gene>
    <name evidence="1" type="ORF">CLIB1444_07S05842</name>
</gene>
<protein>
    <submittedName>
        <fullName evidence="1">Protein transport protein Bos1p</fullName>
    </submittedName>
</protein>
<organism evidence="1 2">
    <name type="scientific">[Candida] jaroonii</name>
    <dbReference type="NCBI Taxonomy" id="467808"/>
    <lineage>
        <taxon>Eukaryota</taxon>
        <taxon>Fungi</taxon>
        <taxon>Dikarya</taxon>
        <taxon>Ascomycota</taxon>
        <taxon>Saccharomycotina</taxon>
        <taxon>Pichiomycetes</taxon>
        <taxon>Debaryomycetaceae</taxon>
        <taxon>Yamadazyma</taxon>
    </lineage>
</organism>
<name>A0ACA9YAT3_9ASCO</name>
<evidence type="ECO:0000313" key="2">
    <source>
        <dbReference type="Proteomes" id="UP001152531"/>
    </source>
</evidence>
<comment type="caution">
    <text evidence="1">The sequence shown here is derived from an EMBL/GenBank/DDBJ whole genome shotgun (WGS) entry which is preliminary data.</text>
</comment>